<dbReference type="STRING" id="485917.Phep_0716"/>
<accession>C6Y1G2</accession>
<name>C6Y1G2_PEDHD</name>
<gene>
    <name evidence="1" type="ordered locus">Phep_0716</name>
</gene>
<sequence length="157" mass="17890">MMKKLLLIAFMAVAVIGCKKDNSQVVKMNNNLMGKWSVLSNKIIYYDQSGQKEYEEVLESTSIAEQLSFMKELKARVVTRSAEVLDTRYNLVEENNVIYIELYDAAIFDAHIWKIAAATATEMTWTAGFTNIKYEDKDTGEIIEAPKATLTLEFNKQ</sequence>
<dbReference type="KEGG" id="phe:Phep_0716"/>
<dbReference type="PROSITE" id="PS51257">
    <property type="entry name" value="PROKAR_LIPOPROTEIN"/>
    <property type="match status" value="1"/>
</dbReference>
<dbReference type="OrthoDB" id="768367at2"/>
<organism evidence="1 2">
    <name type="scientific">Pedobacter heparinus (strain ATCC 13125 / DSM 2366 / CIP 104194 / JCM 7457 / NBRC 12017 / NCIMB 9290 / NRRL B-14731 / HIM 762-3)</name>
    <dbReference type="NCBI Taxonomy" id="485917"/>
    <lineage>
        <taxon>Bacteria</taxon>
        <taxon>Pseudomonadati</taxon>
        <taxon>Bacteroidota</taxon>
        <taxon>Sphingobacteriia</taxon>
        <taxon>Sphingobacteriales</taxon>
        <taxon>Sphingobacteriaceae</taxon>
        <taxon>Pedobacter</taxon>
    </lineage>
</organism>
<dbReference type="AlphaFoldDB" id="C6Y1G2"/>
<protein>
    <recommendedName>
        <fullName evidence="3">Lipocalin-like domain-containing protein</fullName>
    </recommendedName>
</protein>
<evidence type="ECO:0000313" key="1">
    <source>
        <dbReference type="EMBL" id="ACU02938.1"/>
    </source>
</evidence>
<proteinExistence type="predicted"/>
<dbReference type="RefSeq" id="WP_012780884.1">
    <property type="nucleotide sequence ID" value="NC_013061.1"/>
</dbReference>
<evidence type="ECO:0008006" key="3">
    <source>
        <dbReference type="Google" id="ProtNLM"/>
    </source>
</evidence>
<reference evidence="1 2" key="1">
    <citation type="journal article" date="2009" name="Stand. Genomic Sci.">
        <title>Complete genome sequence of Pedobacter heparinus type strain (HIM 762-3).</title>
        <authorList>
            <person name="Han C."/>
            <person name="Spring S."/>
            <person name="Lapidus A."/>
            <person name="Del Rio T.G."/>
            <person name="Tice H."/>
            <person name="Copeland A."/>
            <person name="Cheng J.F."/>
            <person name="Lucas S."/>
            <person name="Chen F."/>
            <person name="Nolan M."/>
            <person name="Bruce D."/>
            <person name="Goodwin L."/>
            <person name="Pitluck S."/>
            <person name="Ivanova N."/>
            <person name="Mavromatis K."/>
            <person name="Mikhailova N."/>
            <person name="Pati A."/>
            <person name="Chen A."/>
            <person name="Palaniappan K."/>
            <person name="Land M."/>
            <person name="Hauser L."/>
            <person name="Chang Y.J."/>
            <person name="Jeffries C.C."/>
            <person name="Saunders E."/>
            <person name="Chertkov O."/>
            <person name="Brettin T."/>
            <person name="Goker M."/>
            <person name="Rohde M."/>
            <person name="Bristow J."/>
            <person name="Eisen J.A."/>
            <person name="Markowitz V."/>
            <person name="Hugenholtz P."/>
            <person name="Kyrpides N.C."/>
            <person name="Klenk H.P."/>
            <person name="Detter J.C."/>
        </authorList>
    </citation>
    <scope>NUCLEOTIDE SEQUENCE [LARGE SCALE GENOMIC DNA]</scope>
    <source>
        <strain evidence="2">ATCC 13125 / DSM 2366 / CIP 104194 / JCM 7457 / NBRC 12017 / NCIMB 9290 / NRRL B-14731 / HIM 762-3</strain>
    </source>
</reference>
<evidence type="ECO:0000313" key="2">
    <source>
        <dbReference type="Proteomes" id="UP000000852"/>
    </source>
</evidence>
<keyword evidence="2" id="KW-1185">Reference proteome</keyword>
<dbReference type="HOGENOM" id="CLU_1693993_0_0_10"/>
<dbReference type="Proteomes" id="UP000000852">
    <property type="component" value="Chromosome"/>
</dbReference>
<dbReference type="EMBL" id="CP001681">
    <property type="protein sequence ID" value="ACU02938.1"/>
    <property type="molecule type" value="Genomic_DNA"/>
</dbReference>